<keyword evidence="7" id="KW-1133">Transmembrane helix</keyword>
<evidence type="ECO:0000256" key="2">
    <source>
        <dbReference type="ARBA" id="ARBA00012438"/>
    </source>
</evidence>
<sequence length="497" mass="55900">MSSTVAATPDAGDRRRADEILREQQQLIHVRTDRLFAALMVIQWVAGIMAALWISPRTWSGAISETHVHVWAAILLGGVITALPVLLAWKRPGRVVTRHIIAISQMLTSALLIHLTGGRIETHFHIFGSLAFLACYRDWRVLCTATVVVAADHGLRGWLWPESVYGVIGGAPLRLIEHAGWVVFEDIFLIVTIRQSLADMSRNACNQAQLESTNQRIEAEVHRRTEELRESVEETARASRQLVHANKALEEQNKELDQFTYIASHDLQEPVRKLVSFSRLLEQDIDGDLNEDAQRDLQFIVDAAKRMRSLVQALLELSRVGRSAMKHEPVDLEQCVDDALDSLELRIKETGAVITRDEFPTVIGDRTMLTQLYQNLVSNALKFTDEVSPTIQISVTQNDDHWVLGVRDNGIGMKPEYAERIFQPFQRLHNRGEYEGTGIGLSICKKTVQRHAGEIWVESEPCQGAHFRFSLPIAEPQIEPTAPTESIETEPVELAIC</sequence>
<feature type="transmembrane region" description="Helical" evidence="7">
    <location>
        <begin position="96"/>
        <end position="115"/>
    </location>
</feature>
<evidence type="ECO:0000256" key="7">
    <source>
        <dbReference type="SAM" id="Phobius"/>
    </source>
</evidence>
<evidence type="ECO:0000313" key="9">
    <source>
        <dbReference type="EMBL" id="QDV87114.1"/>
    </source>
</evidence>
<dbReference type="InterPro" id="IPR005467">
    <property type="entry name" value="His_kinase_dom"/>
</dbReference>
<keyword evidence="3" id="KW-0597">Phosphoprotein</keyword>
<dbReference type="SUPFAM" id="SSF55874">
    <property type="entry name" value="ATPase domain of HSP90 chaperone/DNA topoisomerase II/histidine kinase"/>
    <property type="match status" value="1"/>
</dbReference>
<dbReference type="EMBL" id="CP036432">
    <property type="protein sequence ID" value="QDV87114.1"/>
    <property type="molecule type" value="Genomic_DNA"/>
</dbReference>
<feature type="domain" description="Histidine kinase" evidence="8">
    <location>
        <begin position="262"/>
        <end position="475"/>
    </location>
</feature>
<dbReference type="InterPro" id="IPR003594">
    <property type="entry name" value="HATPase_dom"/>
</dbReference>
<dbReference type="Gene3D" id="3.30.565.10">
    <property type="entry name" value="Histidine kinase-like ATPase, C-terminal domain"/>
    <property type="match status" value="1"/>
</dbReference>
<dbReference type="InterPro" id="IPR052162">
    <property type="entry name" value="Sensor_kinase/Photoreceptor"/>
</dbReference>
<name>A0ABX5Y4S6_9BACT</name>
<evidence type="ECO:0000256" key="1">
    <source>
        <dbReference type="ARBA" id="ARBA00000085"/>
    </source>
</evidence>
<dbReference type="SUPFAM" id="SSF47384">
    <property type="entry name" value="Homodimeric domain of signal transducing histidine kinase"/>
    <property type="match status" value="1"/>
</dbReference>
<evidence type="ECO:0000259" key="8">
    <source>
        <dbReference type="PROSITE" id="PS50109"/>
    </source>
</evidence>
<evidence type="ECO:0000256" key="6">
    <source>
        <dbReference type="SAM" id="Coils"/>
    </source>
</evidence>
<dbReference type="EC" id="2.7.13.3" evidence="2"/>
<proteinExistence type="predicted"/>
<keyword evidence="4 9" id="KW-0808">Transferase</keyword>
<dbReference type="CDD" id="cd00082">
    <property type="entry name" value="HisKA"/>
    <property type="match status" value="1"/>
</dbReference>
<feature type="transmembrane region" description="Helical" evidence="7">
    <location>
        <begin position="68"/>
        <end position="89"/>
    </location>
</feature>
<gene>
    <name evidence="9" type="primary">cph1_8</name>
    <name evidence="9" type="ORF">TBK1r_61420</name>
</gene>
<dbReference type="PROSITE" id="PS50109">
    <property type="entry name" value="HIS_KIN"/>
    <property type="match status" value="1"/>
</dbReference>
<accession>A0ABX5Y4S6</accession>
<dbReference type="RefSeq" id="WP_145218594.1">
    <property type="nucleotide sequence ID" value="NZ_CP036432.1"/>
</dbReference>
<keyword evidence="7" id="KW-0472">Membrane</keyword>
<dbReference type="InterPro" id="IPR036890">
    <property type="entry name" value="HATPase_C_sf"/>
</dbReference>
<dbReference type="SMART" id="SM00387">
    <property type="entry name" value="HATPase_c"/>
    <property type="match status" value="1"/>
</dbReference>
<evidence type="ECO:0000313" key="10">
    <source>
        <dbReference type="Proteomes" id="UP000318081"/>
    </source>
</evidence>
<dbReference type="SMART" id="SM00388">
    <property type="entry name" value="HisKA"/>
    <property type="match status" value="1"/>
</dbReference>
<dbReference type="GO" id="GO:0004673">
    <property type="term" value="F:protein histidine kinase activity"/>
    <property type="evidence" value="ECO:0007669"/>
    <property type="project" value="UniProtKB-EC"/>
</dbReference>
<dbReference type="PANTHER" id="PTHR43304">
    <property type="entry name" value="PHYTOCHROME-LIKE PROTEIN CPH1"/>
    <property type="match status" value="1"/>
</dbReference>
<feature type="transmembrane region" description="Helical" evidence="7">
    <location>
        <begin position="35"/>
        <end position="56"/>
    </location>
</feature>
<dbReference type="Pfam" id="PF00512">
    <property type="entry name" value="HisKA"/>
    <property type="match status" value="1"/>
</dbReference>
<evidence type="ECO:0000256" key="3">
    <source>
        <dbReference type="ARBA" id="ARBA00022553"/>
    </source>
</evidence>
<evidence type="ECO:0000256" key="4">
    <source>
        <dbReference type="ARBA" id="ARBA00022679"/>
    </source>
</evidence>
<dbReference type="InterPro" id="IPR036097">
    <property type="entry name" value="HisK_dim/P_sf"/>
</dbReference>
<dbReference type="Proteomes" id="UP000318081">
    <property type="component" value="Chromosome"/>
</dbReference>
<protein>
    <recommendedName>
        <fullName evidence="2">histidine kinase</fullName>
        <ecNumber evidence="2">2.7.13.3</ecNumber>
    </recommendedName>
</protein>
<dbReference type="PANTHER" id="PTHR43304:SF1">
    <property type="entry name" value="PAC DOMAIN-CONTAINING PROTEIN"/>
    <property type="match status" value="1"/>
</dbReference>
<dbReference type="Pfam" id="PF02518">
    <property type="entry name" value="HATPase_c"/>
    <property type="match status" value="1"/>
</dbReference>
<feature type="coiled-coil region" evidence="6">
    <location>
        <begin position="214"/>
        <end position="255"/>
    </location>
</feature>
<keyword evidence="10" id="KW-1185">Reference proteome</keyword>
<keyword evidence="7" id="KW-0812">Transmembrane</keyword>
<dbReference type="InterPro" id="IPR003661">
    <property type="entry name" value="HisK_dim/P_dom"/>
</dbReference>
<dbReference type="PRINTS" id="PR00344">
    <property type="entry name" value="BCTRLSENSOR"/>
</dbReference>
<comment type="catalytic activity">
    <reaction evidence="1">
        <text>ATP + protein L-histidine = ADP + protein N-phospho-L-histidine.</text>
        <dbReference type="EC" id="2.7.13.3"/>
    </reaction>
</comment>
<keyword evidence="5" id="KW-0418">Kinase</keyword>
<dbReference type="Gene3D" id="1.10.287.130">
    <property type="match status" value="1"/>
</dbReference>
<reference evidence="9 10" key="1">
    <citation type="submission" date="2019-02" db="EMBL/GenBank/DDBJ databases">
        <title>Deep-cultivation of Planctomycetes and their phenomic and genomic characterization uncovers novel biology.</title>
        <authorList>
            <person name="Wiegand S."/>
            <person name="Jogler M."/>
            <person name="Boedeker C."/>
            <person name="Pinto D."/>
            <person name="Vollmers J."/>
            <person name="Rivas-Marin E."/>
            <person name="Kohn T."/>
            <person name="Peeters S.H."/>
            <person name="Heuer A."/>
            <person name="Rast P."/>
            <person name="Oberbeckmann S."/>
            <person name="Bunk B."/>
            <person name="Jeske O."/>
            <person name="Meyerdierks A."/>
            <person name="Storesund J.E."/>
            <person name="Kallscheuer N."/>
            <person name="Luecker S."/>
            <person name="Lage O.M."/>
            <person name="Pohl T."/>
            <person name="Merkel B.J."/>
            <person name="Hornburger P."/>
            <person name="Mueller R.-W."/>
            <person name="Bruemmer F."/>
            <person name="Labrenz M."/>
            <person name="Spormann A.M."/>
            <person name="Op den Camp H."/>
            <person name="Overmann J."/>
            <person name="Amann R."/>
            <person name="Jetten M.S.M."/>
            <person name="Mascher T."/>
            <person name="Medema M.H."/>
            <person name="Devos D.P."/>
            <person name="Kaster A.-K."/>
            <person name="Ovreas L."/>
            <person name="Rohde M."/>
            <person name="Galperin M.Y."/>
            <person name="Jogler C."/>
        </authorList>
    </citation>
    <scope>NUCLEOTIDE SEQUENCE [LARGE SCALE GENOMIC DNA]</scope>
    <source>
        <strain evidence="9 10">TBK1r</strain>
    </source>
</reference>
<evidence type="ECO:0000256" key="5">
    <source>
        <dbReference type="ARBA" id="ARBA00022777"/>
    </source>
</evidence>
<keyword evidence="6" id="KW-0175">Coiled coil</keyword>
<dbReference type="InterPro" id="IPR004358">
    <property type="entry name" value="Sig_transdc_His_kin-like_C"/>
</dbReference>
<organism evidence="9 10">
    <name type="scientific">Stieleria magnilauensis</name>
    <dbReference type="NCBI Taxonomy" id="2527963"/>
    <lineage>
        <taxon>Bacteria</taxon>
        <taxon>Pseudomonadati</taxon>
        <taxon>Planctomycetota</taxon>
        <taxon>Planctomycetia</taxon>
        <taxon>Pirellulales</taxon>
        <taxon>Pirellulaceae</taxon>
        <taxon>Stieleria</taxon>
    </lineage>
</organism>